<sequence length="1530" mass="167437">MAPFNKKRSTGDAAHSITKKPRTSSTSAGPSKPFKSSNPKSKSNPERESHAAPRPAPSFTSALRDEETDFPRGGGSSLTALEMKQVREEGRREAEAEERAEAGSGTKRKRPVSEREARRLKKNEVKPGKEHEEGEIRVEELNYKRLVPGTRLLTRIHTVLPLHLILSLPNNLLAHVPITEISSTLTTLLSSEEAMSESEEDDDDEASSSGNRAPDLAELFVPGQYCPAQVLNLYPTASQSFISQYPVSETTRLAARVEMTLVPEKVNSEVAKPELEKGYTLVGEVRSEEDKGWRIGLGLNEAEGMKGVEGWVSREDVEKHVPSKTLTVSQLLPATVSSLGAGGRVVNLTLDPAERTRAQLSEVSNVGSLLPGHQVSALITAVVPSGLNVKLCGFFDGTIELTHLGLAGQDIDEKFKVGKKIRARIIYDNLSTTPRRFALSVLPHILDLTSLTVGEKKTPVEQAIPIGKVLQSVTVVRVISEWGVICRTDDGLEGFVHISHISDERIPALSSSTGQFKTGTLHRARVIGHSPLDGMLLLSFEQKVLDQVFMNVDELRVGQSLKGTIRQLTDKALFVNIQGSVDGVVWPLHYADIRLKHPEKRFKVGGSVKARIFALEPARGRVIITLKKSLVESSLETPGSFADVRTGMVTSAVVSKILDKGCIVDLFGGLRAFVPQSEASQNFISNLSDIFYVGKPVTVRITELHTDTQRLVASVRQALPTAIAAEKLEVGDAVKGLVAQIHAEQVVVSLVPSQLTALLSLSNLSNHRHMGVDELRASLKIGESIEDLVVVSKNPTSGLLIVANKRSTTKTSAAATAVASGVSSRALNFDSIQVGQLIPGKAVSHTPQGTVIQLPNMLRGRVHPTDASDDLSLIAEGNGPLNIDDDVTCYVLKVNPHSRIIDLSTRKSRVNPSTASAVVDPEIGGIDELKVGQAVRGLVKNVSPHGLFVALGRTATARVMIKEMFDEFVKDWQSRFEVNQLVSGKILSIDQKKGLVEMTLRKNTGKGAKKVAQLGLSEFSEGQKVEAVVKKVEAYGMFLQIEGSDVRGLCHKSEISDNKAQDVSAALKGFREGDKVKAKIVGIDREKGKISFGVKASYFDDEDFGGEDVDMNGDEEEQDGEMDEDEEEEEGDEEGDEEEDLTFEDGDEDDEDDEDDDEDDDVMIEVSNPSARSKVAAAPKPKMQATAPASTLELNAGFDWTGAAAESEQSESEDDSEDDTAAITSQSKSKSKGKTRAVEDLTATAPDAQPESTADFERALLASPNSSFLWIQYMSFLLQLHEIDKARKLGRQALEKIAYREEEEKLNVWMALVNLELGFGTEESAEKTFKEAAQYNDARTVYTRYADGLAAAGKDEMVEETYKKILKKFSAYPDSWTRFAEFYLKKGDLDAARALLPRSLKSLEKSKHVETIEKMAILEFRHGEAERGKTLFEGLMDRYPKRLDLWSVYIDQLAKTGDIQGVRGLFDRALGQKLTAKKAKFLFKKWLNIETRIGDVQGQEKAKEKAREWVVANAKPEVGADGSEEDEDDE</sequence>
<dbReference type="EMBL" id="RSCD01000004">
    <property type="protein sequence ID" value="RSH93478.1"/>
    <property type="molecule type" value="Genomic_DNA"/>
</dbReference>
<dbReference type="InterPro" id="IPR045209">
    <property type="entry name" value="Rrp5"/>
</dbReference>
<comment type="caution">
    <text evidence="7">The sequence shown here is derived from an EMBL/GenBank/DDBJ whole genome shotgun (WGS) entry which is preliminary data.</text>
</comment>
<feature type="region of interest" description="Disordered" evidence="5">
    <location>
        <begin position="1101"/>
        <end position="1187"/>
    </location>
</feature>
<evidence type="ECO:0000313" key="8">
    <source>
        <dbReference type="Proteomes" id="UP000279259"/>
    </source>
</evidence>
<gene>
    <name evidence="7" type="primary">RRP5</name>
    <name evidence="7" type="ORF">EHS25_007834</name>
</gene>
<dbReference type="SMART" id="SM00386">
    <property type="entry name" value="HAT"/>
    <property type="match status" value="6"/>
</dbReference>
<feature type="compositionally biased region" description="Acidic residues" evidence="5">
    <location>
        <begin position="194"/>
        <end position="206"/>
    </location>
</feature>
<feature type="domain" description="S1 motif" evidence="6">
    <location>
        <begin position="647"/>
        <end position="716"/>
    </location>
</feature>
<evidence type="ECO:0000256" key="1">
    <source>
        <dbReference type="ARBA" id="ARBA00004604"/>
    </source>
</evidence>
<evidence type="ECO:0000256" key="3">
    <source>
        <dbReference type="ARBA" id="ARBA00022737"/>
    </source>
</evidence>
<dbReference type="Gene3D" id="1.25.40.10">
    <property type="entry name" value="Tetratricopeptide repeat domain"/>
    <property type="match status" value="2"/>
</dbReference>
<name>A0A427YQU0_9TREE</name>
<evidence type="ECO:0000256" key="5">
    <source>
        <dbReference type="SAM" id="MobiDB-lite"/>
    </source>
</evidence>
<dbReference type="SUPFAM" id="SSF48452">
    <property type="entry name" value="TPR-like"/>
    <property type="match status" value="2"/>
</dbReference>
<feature type="region of interest" description="Disordered" evidence="5">
    <location>
        <begin position="1"/>
        <end position="134"/>
    </location>
</feature>
<dbReference type="FunFam" id="2.40.50.140:FF:000155">
    <property type="entry name" value="rRNA biogenesis protein RRP5"/>
    <property type="match status" value="1"/>
</dbReference>
<feature type="domain" description="S1 motif" evidence="6">
    <location>
        <begin position="1022"/>
        <end position="1095"/>
    </location>
</feature>
<dbReference type="CDD" id="cd05707">
    <property type="entry name" value="S1_Rrp5_repeat_sc11"/>
    <property type="match status" value="1"/>
</dbReference>
<dbReference type="Pfam" id="PF24685">
    <property type="entry name" value="OB_RRP5_4th"/>
    <property type="match status" value="1"/>
</dbReference>
<organism evidence="7 8">
    <name type="scientific">Saitozyma podzolica</name>
    <dbReference type="NCBI Taxonomy" id="1890683"/>
    <lineage>
        <taxon>Eukaryota</taxon>
        <taxon>Fungi</taxon>
        <taxon>Dikarya</taxon>
        <taxon>Basidiomycota</taxon>
        <taxon>Agaricomycotina</taxon>
        <taxon>Tremellomycetes</taxon>
        <taxon>Tremellales</taxon>
        <taxon>Trimorphomycetaceae</taxon>
        <taxon>Saitozyma</taxon>
    </lineage>
</organism>
<dbReference type="InterPro" id="IPR011990">
    <property type="entry name" value="TPR-like_helical_dom_sf"/>
</dbReference>
<keyword evidence="8" id="KW-1185">Reference proteome</keyword>
<dbReference type="PANTHER" id="PTHR23270:SF10">
    <property type="entry name" value="PROTEIN RRP5 HOMOLOG"/>
    <property type="match status" value="1"/>
</dbReference>
<evidence type="ECO:0000313" key="7">
    <source>
        <dbReference type="EMBL" id="RSH93478.1"/>
    </source>
</evidence>
<dbReference type="Pfam" id="PF05843">
    <property type="entry name" value="Suf"/>
    <property type="match status" value="1"/>
</dbReference>
<dbReference type="InterPro" id="IPR057301">
    <property type="entry name" value="Rrp5_OB_4th"/>
</dbReference>
<feature type="domain" description="S1 motif" evidence="6">
    <location>
        <begin position="558"/>
        <end position="627"/>
    </location>
</feature>
<feature type="domain" description="S1 motif" evidence="6">
    <location>
        <begin position="367"/>
        <end position="442"/>
    </location>
</feature>
<dbReference type="SUPFAM" id="SSF50249">
    <property type="entry name" value="Nucleic acid-binding proteins"/>
    <property type="match status" value="7"/>
</dbReference>
<dbReference type="InterPro" id="IPR008847">
    <property type="entry name" value="Suf"/>
</dbReference>
<evidence type="ECO:0000256" key="4">
    <source>
        <dbReference type="ARBA" id="ARBA00023242"/>
    </source>
</evidence>
<dbReference type="FunFam" id="2.40.50.140:FF:000289">
    <property type="entry name" value="Chromosome 1, whole genome shotgun sequence"/>
    <property type="match status" value="1"/>
</dbReference>
<evidence type="ECO:0000259" key="6">
    <source>
        <dbReference type="PROSITE" id="PS50126"/>
    </source>
</evidence>
<proteinExistence type="predicted"/>
<feature type="region of interest" description="Disordered" evidence="5">
    <location>
        <begin position="189"/>
        <end position="213"/>
    </location>
</feature>
<dbReference type="Pfam" id="PF00575">
    <property type="entry name" value="S1"/>
    <property type="match status" value="4"/>
</dbReference>
<feature type="compositionally biased region" description="Basic and acidic residues" evidence="5">
    <location>
        <begin position="84"/>
        <end position="101"/>
    </location>
</feature>
<dbReference type="GO" id="GO:0032040">
    <property type="term" value="C:small-subunit processome"/>
    <property type="evidence" value="ECO:0007669"/>
    <property type="project" value="TreeGrafter"/>
</dbReference>
<keyword evidence="3" id="KW-0677">Repeat</keyword>
<feature type="domain" description="S1 motif" evidence="6">
    <location>
        <begin position="932"/>
        <end position="1001"/>
    </location>
</feature>
<keyword evidence="4" id="KW-0539">Nucleus</keyword>
<dbReference type="PROSITE" id="PS50126">
    <property type="entry name" value="S1"/>
    <property type="match status" value="8"/>
</dbReference>
<feature type="domain" description="S1 motif" evidence="6">
    <location>
        <begin position="731"/>
        <end position="805"/>
    </location>
</feature>
<feature type="domain" description="S1 motif" evidence="6">
    <location>
        <begin position="467"/>
        <end position="541"/>
    </location>
</feature>
<dbReference type="InterPro" id="IPR012340">
    <property type="entry name" value="NA-bd_OB-fold"/>
</dbReference>
<dbReference type="InterPro" id="IPR003029">
    <property type="entry name" value="S1_domain"/>
</dbReference>
<dbReference type="CDD" id="cd05696">
    <property type="entry name" value="S1_Rrp5_repeat_hs4"/>
    <property type="match status" value="1"/>
</dbReference>
<dbReference type="Gene3D" id="2.40.50.140">
    <property type="entry name" value="Nucleic acid-binding proteins"/>
    <property type="match status" value="9"/>
</dbReference>
<dbReference type="CDD" id="cd05708">
    <property type="entry name" value="S1_Rrp5_repeat_sc12"/>
    <property type="match status" value="1"/>
</dbReference>
<feature type="compositionally biased region" description="Basic and acidic residues" evidence="5">
    <location>
        <begin position="111"/>
        <end position="134"/>
    </location>
</feature>
<dbReference type="FunFam" id="2.40.50.140:FF:000103">
    <property type="entry name" value="protein RRP5 homolog"/>
    <property type="match status" value="2"/>
</dbReference>
<comment type="subcellular location">
    <subcellularLocation>
        <location evidence="1">Nucleus</location>
        <location evidence="1">Nucleolus</location>
    </subcellularLocation>
</comment>
<dbReference type="Proteomes" id="UP000279259">
    <property type="component" value="Unassembled WGS sequence"/>
</dbReference>
<protein>
    <submittedName>
        <fullName evidence="7">rRNA bioproteinsis protein rrp5</fullName>
    </submittedName>
</protein>
<reference evidence="7 8" key="1">
    <citation type="submission" date="2018-11" db="EMBL/GenBank/DDBJ databases">
        <title>Genome sequence of Saitozyma podzolica DSM 27192.</title>
        <authorList>
            <person name="Aliyu H."/>
            <person name="Gorte O."/>
            <person name="Ochsenreither K."/>
        </authorList>
    </citation>
    <scope>NUCLEOTIDE SEQUENCE [LARGE SCALE GENOMIC DNA]</scope>
    <source>
        <strain evidence="7 8">DSM 27192</strain>
    </source>
</reference>
<dbReference type="CDD" id="cd05697">
    <property type="entry name" value="S1_Rrp5_repeat_hs5"/>
    <property type="match status" value="1"/>
</dbReference>
<feature type="compositionally biased region" description="Acidic residues" evidence="5">
    <location>
        <begin position="1101"/>
        <end position="1163"/>
    </location>
</feature>
<dbReference type="GO" id="GO:0003723">
    <property type="term" value="F:RNA binding"/>
    <property type="evidence" value="ECO:0007669"/>
    <property type="project" value="TreeGrafter"/>
</dbReference>
<feature type="region of interest" description="Disordered" evidence="5">
    <location>
        <begin position="1203"/>
        <end position="1252"/>
    </location>
</feature>
<evidence type="ECO:0000256" key="2">
    <source>
        <dbReference type="ARBA" id="ARBA00022552"/>
    </source>
</evidence>
<accession>A0A427YQU0</accession>
<feature type="compositionally biased region" description="Acidic residues" evidence="5">
    <location>
        <begin position="1208"/>
        <end position="1220"/>
    </location>
</feature>
<dbReference type="SMART" id="SM00316">
    <property type="entry name" value="S1"/>
    <property type="match status" value="10"/>
</dbReference>
<dbReference type="FunFam" id="1.25.40.10:FF:000727">
    <property type="entry name" value="Chromosome 1, whole genome shotgun sequence"/>
    <property type="match status" value="1"/>
</dbReference>
<feature type="compositionally biased region" description="Low complexity" evidence="5">
    <location>
        <begin position="30"/>
        <end position="42"/>
    </location>
</feature>
<dbReference type="OrthoDB" id="412781at2759"/>
<dbReference type="GO" id="GO:0006364">
    <property type="term" value="P:rRNA processing"/>
    <property type="evidence" value="ECO:0007669"/>
    <property type="project" value="UniProtKB-KW"/>
</dbReference>
<dbReference type="PANTHER" id="PTHR23270">
    <property type="entry name" value="PROGRAMMED CELL DEATH PROTEIN 11 PRE-RRNA PROCESSING PROTEIN RRP5"/>
    <property type="match status" value="1"/>
</dbReference>
<dbReference type="STRING" id="1890683.A0A427YQU0"/>
<dbReference type="InterPro" id="IPR003107">
    <property type="entry name" value="HAT"/>
</dbReference>
<feature type="domain" description="S1 motif" evidence="6">
    <location>
        <begin position="835"/>
        <end position="906"/>
    </location>
</feature>
<keyword evidence="2" id="KW-0698">rRNA processing</keyword>